<evidence type="ECO:0000256" key="1">
    <source>
        <dbReference type="ARBA" id="ARBA00004123"/>
    </source>
</evidence>
<sequence length="226" mass="26118">MKPVKACQIHSRSTFVVYEAGPLRSSANGPTNDIIRKRLLIDGDGIGDDKRISTLMKTFMKWCNAPGSDEDSGATYQRMLAQLAQCEHAMEKTQLIHGMNTHEINNYEQLYTDIEQSIEDAHTKIGDCKQELQHAKRVRKNRQEYDALAKVIQQHPDRQQTMRRLEELQKELKTLKDSREGLEAKMEMRQKQFHVLVTSIHELQAMLEEDEKDEDEEEQMETGSST</sequence>
<dbReference type="GO" id="GO:0006397">
    <property type="term" value="P:mRNA processing"/>
    <property type="evidence" value="ECO:0007669"/>
    <property type="project" value="InterPro"/>
</dbReference>
<gene>
    <name evidence="7" type="ORF">BRAFLDRAFT_111011</name>
</gene>
<proteinExistence type="inferred from homology"/>
<evidence type="ECO:0000256" key="5">
    <source>
        <dbReference type="ARBA" id="ARBA00046174"/>
    </source>
</evidence>
<accession>C4A029</accession>
<evidence type="ECO:0000256" key="4">
    <source>
        <dbReference type="ARBA" id="ARBA00023242"/>
    </source>
</evidence>
<dbReference type="PANTHER" id="PTHR23405:SF5">
    <property type="entry name" value="THO COMPLEX SUBUNIT 7 HOMOLOG"/>
    <property type="match status" value="1"/>
</dbReference>
<comment type="function">
    <text evidence="5">Component of the THO subcomplex of the TREX complex which is thought to couple mRNA transcription, processing and nuclear export, and which specifically associates with spliced mRNA and not with unspliced pre-mRNA. Required for efficient export of polyadenylated RNA. Plays a key structural role in the oligomerization of the THO-DDX39B complex. TREX is recruited to spliced mRNAs by a transcription-independent mechanism, binds to mRNA upstream of the exon-junction complex (EJC) and is recruited in a splicing- and cap-dependent manner to a region near the 5' end of the mRNA where it functions in mRNA export to the cytoplasm via the TAP/NXF1 pathway.</text>
</comment>
<dbReference type="Pfam" id="PF05615">
    <property type="entry name" value="THOC7"/>
    <property type="match status" value="1"/>
</dbReference>
<dbReference type="InParanoid" id="C4A029"/>
<name>C4A029_BRAFL</name>
<organism>
    <name type="scientific">Branchiostoma floridae</name>
    <name type="common">Florida lancelet</name>
    <name type="synonym">Amphioxus</name>
    <dbReference type="NCBI Taxonomy" id="7739"/>
    <lineage>
        <taxon>Eukaryota</taxon>
        <taxon>Metazoa</taxon>
        <taxon>Chordata</taxon>
        <taxon>Cephalochordata</taxon>
        <taxon>Leptocardii</taxon>
        <taxon>Amphioxiformes</taxon>
        <taxon>Branchiostomatidae</taxon>
        <taxon>Branchiostoma</taxon>
    </lineage>
</organism>
<evidence type="ECO:0000313" key="7">
    <source>
        <dbReference type="EMBL" id="EEN41855.1"/>
    </source>
</evidence>
<dbReference type="GO" id="GO:0000445">
    <property type="term" value="C:THO complex part of transcription export complex"/>
    <property type="evidence" value="ECO:0007669"/>
    <property type="project" value="InterPro"/>
</dbReference>
<feature type="compositionally biased region" description="Acidic residues" evidence="6">
    <location>
        <begin position="207"/>
        <end position="220"/>
    </location>
</feature>
<keyword evidence="4" id="KW-0539">Nucleus</keyword>
<feature type="region of interest" description="Disordered" evidence="6">
    <location>
        <begin position="207"/>
        <end position="226"/>
    </location>
</feature>
<dbReference type="Gene3D" id="1.10.287.1490">
    <property type="match status" value="1"/>
</dbReference>
<dbReference type="PANTHER" id="PTHR23405">
    <property type="entry name" value="MAINTENANCE OF KILLER 16 MAK16 PROTEIN-RELATED"/>
    <property type="match status" value="1"/>
</dbReference>
<evidence type="ECO:0000256" key="3">
    <source>
        <dbReference type="ARBA" id="ARBA00023054"/>
    </source>
</evidence>
<dbReference type="STRING" id="7739.C4A029"/>
<evidence type="ECO:0000256" key="6">
    <source>
        <dbReference type="SAM" id="MobiDB-lite"/>
    </source>
</evidence>
<comment type="subcellular location">
    <subcellularLocation>
        <location evidence="1">Nucleus</location>
    </subcellularLocation>
</comment>
<dbReference type="EMBL" id="GG666778">
    <property type="protein sequence ID" value="EEN41855.1"/>
    <property type="molecule type" value="Genomic_DNA"/>
</dbReference>
<protein>
    <submittedName>
        <fullName evidence="7">Uncharacterized protein</fullName>
    </submittedName>
</protein>
<dbReference type="AlphaFoldDB" id="C4A029"/>
<keyword evidence="3" id="KW-0175">Coiled coil</keyword>
<reference evidence="7" key="1">
    <citation type="journal article" date="2008" name="Nature">
        <title>The amphioxus genome and the evolution of the chordate karyotype.</title>
        <authorList>
            <consortium name="US DOE Joint Genome Institute (JGI-PGF)"/>
            <person name="Putnam N.H."/>
            <person name="Butts T."/>
            <person name="Ferrier D.E.K."/>
            <person name="Furlong R.F."/>
            <person name="Hellsten U."/>
            <person name="Kawashima T."/>
            <person name="Robinson-Rechavi M."/>
            <person name="Shoguchi E."/>
            <person name="Terry A."/>
            <person name="Yu J.-K."/>
            <person name="Benito-Gutierrez E.L."/>
            <person name="Dubchak I."/>
            <person name="Garcia-Fernandez J."/>
            <person name="Gibson-Brown J.J."/>
            <person name="Grigoriev I.V."/>
            <person name="Horton A.C."/>
            <person name="de Jong P.J."/>
            <person name="Jurka J."/>
            <person name="Kapitonov V.V."/>
            <person name="Kohara Y."/>
            <person name="Kuroki Y."/>
            <person name="Lindquist E."/>
            <person name="Lucas S."/>
            <person name="Osoegawa K."/>
            <person name="Pennacchio L.A."/>
            <person name="Salamov A.A."/>
            <person name="Satou Y."/>
            <person name="Sauka-Spengler T."/>
            <person name="Schmutz J."/>
            <person name="Shin-I T."/>
            <person name="Toyoda A."/>
            <person name="Bronner-Fraser M."/>
            <person name="Fujiyama A."/>
            <person name="Holland L.Z."/>
            <person name="Holland P.W.H."/>
            <person name="Satoh N."/>
            <person name="Rokhsar D.S."/>
        </authorList>
    </citation>
    <scope>NUCLEOTIDE SEQUENCE [LARGE SCALE GENOMIC DNA]</scope>
    <source>
        <strain evidence="7">S238N-H82</strain>
        <tissue evidence="7">Testes</tissue>
    </source>
</reference>
<evidence type="ECO:0000256" key="2">
    <source>
        <dbReference type="ARBA" id="ARBA00006482"/>
    </source>
</evidence>
<comment type="similarity">
    <text evidence="2">Belongs to the THOC7 family.</text>
</comment>
<dbReference type="InterPro" id="IPR008501">
    <property type="entry name" value="THOC7/Mft1"/>
</dbReference>
<dbReference type="eggNOG" id="KOG3215">
    <property type="taxonomic scope" value="Eukaryota"/>
</dbReference>